<keyword evidence="6" id="KW-0862">Zinc</keyword>
<keyword evidence="7" id="KW-0805">Transcription regulation</keyword>
<proteinExistence type="inferred from homology"/>
<sequence>MSDIAASCHDLISSHSLRTTCTDMANQEGHASSEPASVAMPPSQMYREIKQESELGRVYTREGNSPFSVRVEETGKTASQAKQYYQKEEGSGSGASTGVASLCKVEGNGEESKTADGHASFNRDQIIVECVTCGKAFKKLWSLHEHNKIVHGYAEKKFSCEICEKKFYTMAHVRKHMVAHTKDMPFTCETCGKSFKRSMSLKVHSLQHSGEKPFKCENCSERFQYKYQLRSHMSIHIGHKQFMCQWCGKDFNMKQYFDEHMKTHTGEKPYICEICGKSFTSRPNMKRHRRTHTGEKPYPCEVCGQRFRFSNMLKAHREKCFRVTNPMVPDGNGDPLGLDRPLAPPAADSSGQAQLGTALPATSVTTPAAASSPHPLHSTQLSLPLLHSMGGLPPTPHLPPPPPLFSSTGRDTFLAHQMWPLKGALSVELYYNRVIYFC</sequence>
<dbReference type="Gene3D" id="3.30.160.60">
    <property type="entry name" value="Classic Zinc Finger"/>
    <property type="match status" value="6"/>
</dbReference>
<feature type="domain" description="C2H2-type" evidence="13">
    <location>
        <begin position="298"/>
        <end position="326"/>
    </location>
</feature>
<keyword evidence="10" id="KW-0539">Nucleus</keyword>
<organism evidence="14">
    <name type="scientific">Pundamilia nyererei</name>
    <dbReference type="NCBI Taxonomy" id="303518"/>
    <lineage>
        <taxon>Eukaryota</taxon>
        <taxon>Metazoa</taxon>
        <taxon>Chordata</taxon>
        <taxon>Craniata</taxon>
        <taxon>Vertebrata</taxon>
        <taxon>Euteleostomi</taxon>
        <taxon>Actinopterygii</taxon>
        <taxon>Neopterygii</taxon>
        <taxon>Teleostei</taxon>
        <taxon>Neoteleostei</taxon>
        <taxon>Acanthomorphata</taxon>
        <taxon>Ovalentaria</taxon>
        <taxon>Cichlomorphae</taxon>
        <taxon>Cichliformes</taxon>
        <taxon>Cichlidae</taxon>
        <taxon>African cichlids</taxon>
        <taxon>Pseudocrenilabrinae</taxon>
        <taxon>Haplochromini</taxon>
        <taxon>Pundamilia</taxon>
    </lineage>
</organism>
<comment type="similarity">
    <text evidence="2">Belongs to the krueppel C2H2-type zinc-finger protein family.</text>
</comment>
<evidence type="ECO:0000256" key="11">
    <source>
        <dbReference type="PROSITE-ProRule" id="PRU00042"/>
    </source>
</evidence>
<evidence type="ECO:0000256" key="4">
    <source>
        <dbReference type="ARBA" id="ARBA00022737"/>
    </source>
</evidence>
<dbReference type="PROSITE" id="PS50157">
    <property type="entry name" value="ZINC_FINGER_C2H2_2"/>
    <property type="match status" value="7"/>
</dbReference>
<dbReference type="GO" id="GO:0000978">
    <property type="term" value="F:RNA polymerase II cis-regulatory region sequence-specific DNA binding"/>
    <property type="evidence" value="ECO:0007669"/>
    <property type="project" value="TreeGrafter"/>
</dbReference>
<evidence type="ECO:0000256" key="3">
    <source>
        <dbReference type="ARBA" id="ARBA00022723"/>
    </source>
</evidence>
<evidence type="ECO:0000256" key="6">
    <source>
        <dbReference type="ARBA" id="ARBA00022833"/>
    </source>
</evidence>
<dbReference type="SMART" id="SM00355">
    <property type="entry name" value="ZnF_C2H2"/>
    <property type="match status" value="7"/>
</dbReference>
<dbReference type="GO" id="GO:0000785">
    <property type="term" value="C:chromatin"/>
    <property type="evidence" value="ECO:0007669"/>
    <property type="project" value="TreeGrafter"/>
</dbReference>
<keyword evidence="9" id="KW-0804">Transcription</keyword>
<feature type="domain" description="C2H2-type" evidence="13">
    <location>
        <begin position="128"/>
        <end position="156"/>
    </location>
</feature>
<evidence type="ECO:0000256" key="5">
    <source>
        <dbReference type="ARBA" id="ARBA00022771"/>
    </source>
</evidence>
<keyword evidence="4" id="KW-0677">Repeat</keyword>
<accession>A0A3B4F8S2</accession>
<dbReference type="GO" id="GO:0008270">
    <property type="term" value="F:zinc ion binding"/>
    <property type="evidence" value="ECO:0007669"/>
    <property type="project" value="UniProtKB-KW"/>
</dbReference>
<keyword evidence="3" id="KW-0479">Metal-binding</keyword>
<evidence type="ECO:0000256" key="2">
    <source>
        <dbReference type="ARBA" id="ARBA00006991"/>
    </source>
</evidence>
<dbReference type="FunFam" id="3.30.160.60:FF:001300">
    <property type="entry name" value="Zinc finger and BTB domain-containing protein 47"/>
    <property type="match status" value="1"/>
</dbReference>
<feature type="region of interest" description="Disordered" evidence="12">
    <location>
        <begin position="331"/>
        <end position="353"/>
    </location>
</feature>
<feature type="domain" description="C2H2-type" evidence="13">
    <location>
        <begin position="186"/>
        <end position="213"/>
    </location>
</feature>
<feature type="domain" description="C2H2-type" evidence="13">
    <location>
        <begin position="214"/>
        <end position="241"/>
    </location>
</feature>
<dbReference type="FunFam" id="3.30.160.60:FF:000284">
    <property type="entry name" value="Zinc finger protein 652 isoform X1"/>
    <property type="match status" value="1"/>
</dbReference>
<dbReference type="InterPro" id="IPR013087">
    <property type="entry name" value="Znf_C2H2_type"/>
</dbReference>
<evidence type="ECO:0000259" key="13">
    <source>
        <dbReference type="PROSITE" id="PS50157"/>
    </source>
</evidence>
<dbReference type="GO" id="GO:0000981">
    <property type="term" value="F:DNA-binding transcription factor activity, RNA polymerase II-specific"/>
    <property type="evidence" value="ECO:0007669"/>
    <property type="project" value="TreeGrafter"/>
</dbReference>
<dbReference type="AlphaFoldDB" id="A0A3B4F8S2"/>
<protein>
    <submittedName>
        <fullName evidence="14">Zinc finger and BTB domain containing 47</fullName>
    </submittedName>
</protein>
<dbReference type="GO" id="GO:0005667">
    <property type="term" value="C:transcription regulator complex"/>
    <property type="evidence" value="ECO:0007669"/>
    <property type="project" value="TreeGrafter"/>
</dbReference>
<evidence type="ECO:0000256" key="12">
    <source>
        <dbReference type="SAM" id="MobiDB-lite"/>
    </source>
</evidence>
<evidence type="ECO:0000256" key="8">
    <source>
        <dbReference type="ARBA" id="ARBA00023125"/>
    </source>
</evidence>
<evidence type="ECO:0000256" key="10">
    <source>
        <dbReference type="ARBA" id="ARBA00023242"/>
    </source>
</evidence>
<dbReference type="PANTHER" id="PTHR14003:SF23">
    <property type="entry name" value="ZINC FINGER PROTEIN 143"/>
    <property type="match status" value="1"/>
</dbReference>
<dbReference type="Pfam" id="PF00096">
    <property type="entry name" value="zf-C2H2"/>
    <property type="match status" value="6"/>
</dbReference>
<dbReference type="PANTHER" id="PTHR14003">
    <property type="entry name" value="TRANSCRIPTIONAL REPRESSOR PROTEIN YY"/>
    <property type="match status" value="1"/>
</dbReference>
<dbReference type="GeneTree" id="ENSGT00940000160089"/>
<dbReference type="PROSITE" id="PS00028">
    <property type="entry name" value="ZINC_FINGER_C2H2_1"/>
    <property type="match status" value="5"/>
</dbReference>
<feature type="domain" description="C2H2-type" evidence="13">
    <location>
        <begin position="242"/>
        <end position="269"/>
    </location>
</feature>
<dbReference type="SUPFAM" id="SSF57667">
    <property type="entry name" value="beta-beta-alpha zinc fingers"/>
    <property type="match status" value="4"/>
</dbReference>
<feature type="compositionally biased region" description="Pro residues" evidence="12">
    <location>
        <begin position="393"/>
        <end position="404"/>
    </location>
</feature>
<dbReference type="FunFam" id="3.30.160.60:FF:000166">
    <property type="entry name" value="Zinc finger and BTB domain-containing 49"/>
    <property type="match status" value="1"/>
</dbReference>
<evidence type="ECO:0000256" key="7">
    <source>
        <dbReference type="ARBA" id="ARBA00023015"/>
    </source>
</evidence>
<feature type="domain" description="C2H2-type" evidence="13">
    <location>
        <begin position="270"/>
        <end position="297"/>
    </location>
</feature>
<keyword evidence="8" id="KW-0238">DNA-binding</keyword>
<dbReference type="InterPro" id="IPR036236">
    <property type="entry name" value="Znf_C2H2_sf"/>
</dbReference>
<reference evidence="14" key="1">
    <citation type="submission" date="2023-09" db="UniProtKB">
        <authorList>
            <consortium name="Ensembl"/>
        </authorList>
    </citation>
    <scope>IDENTIFICATION</scope>
</reference>
<feature type="region of interest" description="Disordered" evidence="12">
    <location>
        <begin position="385"/>
        <end position="405"/>
    </location>
</feature>
<dbReference type="Ensembl" id="ENSPNYT00000006221.1">
    <property type="protein sequence ID" value="ENSPNYP00000006069.1"/>
    <property type="gene ID" value="ENSPNYG00000004668.1"/>
</dbReference>
<dbReference type="STRING" id="303518.ENSPNYP00000006069"/>
<evidence type="ECO:0000256" key="1">
    <source>
        <dbReference type="ARBA" id="ARBA00004123"/>
    </source>
</evidence>
<evidence type="ECO:0000313" key="14">
    <source>
        <dbReference type="Ensembl" id="ENSPNYP00000006069.1"/>
    </source>
</evidence>
<gene>
    <name evidence="14" type="primary">ZBTB47</name>
</gene>
<dbReference type="FunFam" id="3.30.160.60:FF:000550">
    <property type="entry name" value="Zinc finger and BTB domain-containing 47"/>
    <property type="match status" value="1"/>
</dbReference>
<feature type="domain" description="C2H2-type" evidence="13">
    <location>
        <begin position="158"/>
        <end position="185"/>
    </location>
</feature>
<dbReference type="FunFam" id="3.30.160.60:FF:000900">
    <property type="entry name" value="Zinc finger and BTB domain containing 47"/>
    <property type="match status" value="1"/>
</dbReference>
<evidence type="ECO:0000256" key="9">
    <source>
        <dbReference type="ARBA" id="ARBA00023163"/>
    </source>
</evidence>
<dbReference type="FunFam" id="3.30.160.60:FF:000312">
    <property type="entry name" value="Zinc finger and BTB domain-containing 47"/>
    <property type="match status" value="1"/>
</dbReference>
<keyword evidence="5 11" id="KW-0863">Zinc-finger</keyword>
<dbReference type="GO" id="GO:0031519">
    <property type="term" value="C:PcG protein complex"/>
    <property type="evidence" value="ECO:0007669"/>
    <property type="project" value="TreeGrafter"/>
</dbReference>
<name>A0A3B4F8S2_9CICH</name>
<comment type="subcellular location">
    <subcellularLocation>
        <location evidence="1">Nucleus</location>
    </subcellularLocation>
</comment>